<evidence type="ECO:0000256" key="2">
    <source>
        <dbReference type="ARBA" id="ARBA00022737"/>
    </source>
</evidence>
<name>A0AAW1WU27_RUBAR</name>
<dbReference type="InterPro" id="IPR050667">
    <property type="entry name" value="PPR-containing_protein"/>
</dbReference>
<evidence type="ECO:0000256" key="4">
    <source>
        <dbReference type="SAM" id="MobiDB-lite"/>
    </source>
</evidence>
<evidence type="ECO:0000256" key="1">
    <source>
        <dbReference type="ARBA" id="ARBA00007626"/>
    </source>
</evidence>
<evidence type="ECO:0008006" key="7">
    <source>
        <dbReference type="Google" id="ProtNLM"/>
    </source>
</evidence>
<feature type="region of interest" description="Disordered" evidence="4">
    <location>
        <begin position="1"/>
        <end position="20"/>
    </location>
</feature>
<dbReference type="EMBL" id="JBEDUW010000005">
    <property type="protein sequence ID" value="KAK9926852.1"/>
    <property type="molecule type" value="Genomic_DNA"/>
</dbReference>
<protein>
    <recommendedName>
        <fullName evidence="7">Pentatricopeptide</fullName>
    </recommendedName>
</protein>
<reference evidence="5 6" key="1">
    <citation type="journal article" date="2023" name="G3 (Bethesda)">
        <title>A chromosome-length genome assembly and annotation of blackberry (Rubus argutus, cv. 'Hillquist').</title>
        <authorList>
            <person name="Bruna T."/>
            <person name="Aryal R."/>
            <person name="Dudchenko O."/>
            <person name="Sargent D.J."/>
            <person name="Mead D."/>
            <person name="Buti M."/>
            <person name="Cavallini A."/>
            <person name="Hytonen T."/>
            <person name="Andres J."/>
            <person name="Pham M."/>
            <person name="Weisz D."/>
            <person name="Mascagni F."/>
            <person name="Usai G."/>
            <person name="Natali L."/>
            <person name="Bassil N."/>
            <person name="Fernandez G.E."/>
            <person name="Lomsadze A."/>
            <person name="Armour M."/>
            <person name="Olukolu B."/>
            <person name="Poorten T."/>
            <person name="Britton C."/>
            <person name="Davik J."/>
            <person name="Ashrafi H."/>
            <person name="Aiden E.L."/>
            <person name="Borodovsky M."/>
            <person name="Worthington M."/>
        </authorList>
    </citation>
    <scope>NUCLEOTIDE SEQUENCE [LARGE SCALE GENOMIC DNA]</scope>
    <source>
        <strain evidence="5">PI 553951</strain>
    </source>
</reference>
<dbReference type="AlphaFoldDB" id="A0AAW1WU27"/>
<feature type="repeat" description="PPR" evidence="3">
    <location>
        <begin position="456"/>
        <end position="490"/>
    </location>
</feature>
<dbReference type="Pfam" id="PF13041">
    <property type="entry name" value="PPR_2"/>
    <property type="match status" value="3"/>
</dbReference>
<dbReference type="PANTHER" id="PTHR47939">
    <property type="entry name" value="MEMBRANE-ASSOCIATED SALT-INDUCIBLE PROTEIN-LIKE"/>
    <property type="match status" value="1"/>
</dbReference>
<dbReference type="InterPro" id="IPR011990">
    <property type="entry name" value="TPR-like_helical_dom_sf"/>
</dbReference>
<evidence type="ECO:0000313" key="6">
    <source>
        <dbReference type="Proteomes" id="UP001457282"/>
    </source>
</evidence>
<feature type="repeat" description="PPR" evidence="3">
    <location>
        <begin position="314"/>
        <end position="349"/>
    </location>
</feature>
<evidence type="ECO:0000313" key="5">
    <source>
        <dbReference type="EMBL" id="KAK9926852.1"/>
    </source>
</evidence>
<dbReference type="PANTHER" id="PTHR47939:SF13">
    <property type="entry name" value="OS03G0201400 PROTEIN"/>
    <property type="match status" value="1"/>
</dbReference>
<evidence type="ECO:0000256" key="3">
    <source>
        <dbReference type="PROSITE-ProRule" id="PRU00708"/>
    </source>
</evidence>
<dbReference type="InterPro" id="IPR002885">
    <property type="entry name" value="PPR_rpt"/>
</dbReference>
<accession>A0AAW1WU27</accession>
<feature type="compositionally biased region" description="Polar residues" evidence="4">
    <location>
        <begin position="1"/>
        <end position="11"/>
    </location>
</feature>
<dbReference type="NCBIfam" id="TIGR00756">
    <property type="entry name" value="PPR"/>
    <property type="match status" value="1"/>
</dbReference>
<keyword evidence="6" id="KW-1185">Reference proteome</keyword>
<comment type="caution">
    <text evidence="5">The sequence shown here is derived from an EMBL/GenBank/DDBJ whole genome shotgun (WGS) entry which is preliminary data.</text>
</comment>
<comment type="similarity">
    <text evidence="1">Belongs to the PPR family. P subfamily.</text>
</comment>
<gene>
    <name evidence="5" type="ORF">M0R45_024061</name>
</gene>
<dbReference type="Proteomes" id="UP001457282">
    <property type="component" value="Unassembled WGS sequence"/>
</dbReference>
<dbReference type="Gene3D" id="1.25.40.10">
    <property type="entry name" value="Tetratricopeptide repeat domain"/>
    <property type="match status" value="3"/>
</dbReference>
<sequence>MADNTELNSTVLLHDSAADDLEQPPEDLREVLGMVCTEEALISSTMKMVEGLLRDGFVNVGLEIGAKIEETNEVPRVVADTAVIEHYVNAGGDRTKDALRVFKHMSVCGVEPNAYTYSIIIKALAAADLNRNPNYIGYAKKYFVEMLERGMQPNEETFCAVLEGIGRGENKPEAEEFVENVKAKGFALLLLKKDEEIAKPPPLKTEMDMLKEHVMKVFGDATKDCEDNDVQERFRKIGKDYESLSNFAFTLFEALVNIGLNEEANDLFKPLLETAILPDEAVFTIVIHIYGASKTKGDALKAYEHMLAYGITPSSCTYNILIATLALDPNFLGLAKKYFLEMLEKGMKPFLKTSLALFNGIACLESFENGKELLEQVKPKGVLPDANESNFTELMKAMKLYHDLNKRTTDKDVQEVIHGIYLNGFDKELGKMFLAMVEDGNVDEAMELFQSHINPMVIVHTAVIEAYINGGKTKEALQTYLDMLAAGLAPVSYTYSVLIKGLAADPNFFGDAKKYLIEMMDKGMHPGAATYTAVFKGFAREDNKATEEEGKKFLEVMMAMGFVPDAKAMKEVLKGTPTSVIGRVMNIIFFK</sequence>
<feature type="repeat" description="PPR" evidence="3">
    <location>
        <begin position="491"/>
        <end position="526"/>
    </location>
</feature>
<proteinExistence type="inferred from homology"/>
<dbReference type="PROSITE" id="PS51375">
    <property type="entry name" value="PPR"/>
    <property type="match status" value="4"/>
</dbReference>
<keyword evidence="2" id="KW-0677">Repeat</keyword>
<organism evidence="5 6">
    <name type="scientific">Rubus argutus</name>
    <name type="common">Southern blackberry</name>
    <dbReference type="NCBI Taxonomy" id="59490"/>
    <lineage>
        <taxon>Eukaryota</taxon>
        <taxon>Viridiplantae</taxon>
        <taxon>Streptophyta</taxon>
        <taxon>Embryophyta</taxon>
        <taxon>Tracheophyta</taxon>
        <taxon>Spermatophyta</taxon>
        <taxon>Magnoliopsida</taxon>
        <taxon>eudicotyledons</taxon>
        <taxon>Gunneridae</taxon>
        <taxon>Pentapetalae</taxon>
        <taxon>rosids</taxon>
        <taxon>fabids</taxon>
        <taxon>Rosales</taxon>
        <taxon>Rosaceae</taxon>
        <taxon>Rosoideae</taxon>
        <taxon>Rosoideae incertae sedis</taxon>
        <taxon>Rubus</taxon>
    </lineage>
</organism>
<feature type="repeat" description="PPR" evidence="3">
    <location>
        <begin position="279"/>
        <end position="313"/>
    </location>
</feature>